<gene>
    <name evidence="1" type="ORF">B7P43_G02298</name>
</gene>
<reference evidence="1 2" key="1">
    <citation type="submission" date="2017-12" db="EMBL/GenBank/DDBJ databases">
        <title>Hemimetabolous genomes reveal molecular basis of termite eusociality.</title>
        <authorList>
            <person name="Harrison M.C."/>
            <person name="Jongepier E."/>
            <person name="Robertson H.M."/>
            <person name="Arning N."/>
            <person name="Bitard-Feildel T."/>
            <person name="Chao H."/>
            <person name="Childers C.P."/>
            <person name="Dinh H."/>
            <person name="Doddapaneni H."/>
            <person name="Dugan S."/>
            <person name="Gowin J."/>
            <person name="Greiner C."/>
            <person name="Han Y."/>
            <person name="Hu H."/>
            <person name="Hughes D.S.T."/>
            <person name="Huylmans A.-K."/>
            <person name="Kemena C."/>
            <person name="Kremer L.P.M."/>
            <person name="Lee S.L."/>
            <person name="Lopez-Ezquerra A."/>
            <person name="Mallet L."/>
            <person name="Monroy-Kuhn J.M."/>
            <person name="Moser A."/>
            <person name="Murali S.C."/>
            <person name="Muzny D.M."/>
            <person name="Otani S."/>
            <person name="Piulachs M.-D."/>
            <person name="Poelchau M."/>
            <person name="Qu J."/>
            <person name="Schaub F."/>
            <person name="Wada-Katsumata A."/>
            <person name="Worley K.C."/>
            <person name="Xie Q."/>
            <person name="Ylla G."/>
            <person name="Poulsen M."/>
            <person name="Gibbs R.A."/>
            <person name="Schal C."/>
            <person name="Richards S."/>
            <person name="Belles X."/>
            <person name="Korb J."/>
            <person name="Bornberg-Bauer E."/>
        </authorList>
    </citation>
    <scope>NUCLEOTIDE SEQUENCE [LARGE SCALE GENOMIC DNA]</scope>
    <source>
        <tissue evidence="1">Whole body</tissue>
    </source>
</reference>
<evidence type="ECO:0000313" key="2">
    <source>
        <dbReference type="Proteomes" id="UP000235965"/>
    </source>
</evidence>
<comment type="caution">
    <text evidence="1">The sequence shown here is derived from an EMBL/GenBank/DDBJ whole genome shotgun (WGS) entry which is preliminary data.</text>
</comment>
<dbReference type="InParanoid" id="A0A2J7RQI9"/>
<evidence type="ECO:0000313" key="1">
    <source>
        <dbReference type="EMBL" id="PNF43090.1"/>
    </source>
</evidence>
<proteinExistence type="predicted"/>
<keyword evidence="2" id="KW-1185">Reference proteome</keyword>
<accession>A0A2J7RQI9</accession>
<dbReference type="AlphaFoldDB" id="A0A2J7RQI9"/>
<organism evidence="1 2">
    <name type="scientific">Cryptotermes secundus</name>
    <dbReference type="NCBI Taxonomy" id="105785"/>
    <lineage>
        <taxon>Eukaryota</taxon>
        <taxon>Metazoa</taxon>
        <taxon>Ecdysozoa</taxon>
        <taxon>Arthropoda</taxon>
        <taxon>Hexapoda</taxon>
        <taxon>Insecta</taxon>
        <taxon>Pterygota</taxon>
        <taxon>Neoptera</taxon>
        <taxon>Polyneoptera</taxon>
        <taxon>Dictyoptera</taxon>
        <taxon>Blattodea</taxon>
        <taxon>Blattoidea</taxon>
        <taxon>Termitoidae</taxon>
        <taxon>Kalotermitidae</taxon>
        <taxon>Cryptotermitinae</taxon>
        <taxon>Cryptotermes</taxon>
    </lineage>
</organism>
<dbReference type="EMBL" id="NEVH01001336">
    <property type="protein sequence ID" value="PNF43090.1"/>
    <property type="molecule type" value="Genomic_DNA"/>
</dbReference>
<name>A0A2J7RQI9_9NEOP</name>
<protein>
    <submittedName>
        <fullName evidence="1">Uncharacterized protein</fullName>
    </submittedName>
</protein>
<sequence length="63" mass="7104">MFSKDLHTNITLAFNVSLCRLNRSSQPPRIRFIITGGLYESSSPSLLALEPCVGLGLLHLYWR</sequence>
<dbReference type="Proteomes" id="UP000235965">
    <property type="component" value="Unassembled WGS sequence"/>
</dbReference>